<dbReference type="STRING" id="154538.A0A1M2VWJ5"/>
<sequence length="329" mass="34313">LCDRSFGNVTFVGAHDSYAVGTTGFAVNQDYNITQQLNDGIRMLQSQAHNQSGVIHLCHTSCGLLDGGTLQDYLTTLKTWMDANPNDVVSLLIVNSDDVAPSEFDTVFKAAGLDTLAYAPESASLAASGWPTLGTLIDSGKRLVTFMDAAADFISVPYIIDEFTNIWETAFDVTEPTFDCAVNRTHGDSSTQMYLINHFLDKTIAGFPAPDSDKANTTNAASGASSLGQQVQTCSAQYGRNPNFMLVDFYEYGGGSVFQVAADANGVTYSPATPIATPIFGSSSTSSSSSTGVTTAGANGATGMRLGAAHFAASLAVIGGIVAGALTVL</sequence>
<name>A0A1M2VWJ5_TRAPU</name>
<proteinExistence type="predicted"/>
<reference evidence="1 2" key="1">
    <citation type="submission" date="2016-10" db="EMBL/GenBank/DDBJ databases">
        <title>Genome sequence of the basidiomycete white-rot fungus Trametes pubescens.</title>
        <authorList>
            <person name="Makela M.R."/>
            <person name="Granchi Z."/>
            <person name="Peng M."/>
            <person name="De Vries R.P."/>
            <person name="Grigoriev I."/>
            <person name="Riley R."/>
            <person name="Hilden K."/>
        </authorList>
    </citation>
    <scope>NUCLEOTIDE SEQUENCE [LARGE SCALE GENOMIC DNA]</scope>
    <source>
        <strain evidence="1 2">FBCC735</strain>
    </source>
</reference>
<feature type="non-terminal residue" evidence="1">
    <location>
        <position position="1"/>
    </location>
</feature>
<dbReference type="PANTHER" id="PTHR13593">
    <property type="match status" value="1"/>
</dbReference>
<dbReference type="Gene3D" id="3.20.20.190">
    <property type="entry name" value="Phosphatidylinositol (PI) phosphodiesterase"/>
    <property type="match status" value="1"/>
</dbReference>
<dbReference type="EMBL" id="MNAD01000551">
    <property type="protein sequence ID" value="OJT11948.1"/>
    <property type="molecule type" value="Genomic_DNA"/>
</dbReference>
<dbReference type="OMA" id="TFDCNVN"/>
<dbReference type="OrthoDB" id="7984201at2759"/>
<dbReference type="SUPFAM" id="SSF51695">
    <property type="entry name" value="PLC-like phosphodiesterases"/>
    <property type="match status" value="1"/>
</dbReference>
<evidence type="ECO:0000313" key="2">
    <source>
        <dbReference type="Proteomes" id="UP000184267"/>
    </source>
</evidence>
<dbReference type="AlphaFoldDB" id="A0A1M2VWJ5"/>
<evidence type="ECO:0008006" key="3">
    <source>
        <dbReference type="Google" id="ProtNLM"/>
    </source>
</evidence>
<dbReference type="GO" id="GO:0006629">
    <property type="term" value="P:lipid metabolic process"/>
    <property type="evidence" value="ECO:0007669"/>
    <property type="project" value="InterPro"/>
</dbReference>
<organism evidence="1 2">
    <name type="scientific">Trametes pubescens</name>
    <name type="common">White-rot fungus</name>
    <dbReference type="NCBI Taxonomy" id="154538"/>
    <lineage>
        <taxon>Eukaryota</taxon>
        <taxon>Fungi</taxon>
        <taxon>Dikarya</taxon>
        <taxon>Basidiomycota</taxon>
        <taxon>Agaricomycotina</taxon>
        <taxon>Agaricomycetes</taxon>
        <taxon>Polyporales</taxon>
        <taxon>Polyporaceae</taxon>
        <taxon>Trametes</taxon>
    </lineage>
</organism>
<gene>
    <name evidence="1" type="ORF">TRAPUB_11495</name>
</gene>
<dbReference type="PANTHER" id="PTHR13593:SF140">
    <property type="entry name" value="PLC-LIKE PHOSPHODIESTERASE"/>
    <property type="match status" value="1"/>
</dbReference>
<dbReference type="InterPro" id="IPR051057">
    <property type="entry name" value="PI-PLC_domain"/>
</dbReference>
<comment type="caution">
    <text evidence="1">The sequence shown here is derived from an EMBL/GenBank/DDBJ whole genome shotgun (WGS) entry which is preliminary data.</text>
</comment>
<dbReference type="Proteomes" id="UP000184267">
    <property type="component" value="Unassembled WGS sequence"/>
</dbReference>
<evidence type="ECO:0000313" key="1">
    <source>
        <dbReference type="EMBL" id="OJT11948.1"/>
    </source>
</evidence>
<protein>
    <recommendedName>
        <fullName evidence="3">PLC-like phosphodiesterase</fullName>
    </recommendedName>
</protein>
<dbReference type="Pfam" id="PF26146">
    <property type="entry name" value="PI-PLC_X"/>
    <property type="match status" value="1"/>
</dbReference>
<dbReference type="InterPro" id="IPR017946">
    <property type="entry name" value="PLC-like_Pdiesterase_TIM-brl"/>
</dbReference>
<accession>A0A1M2VWJ5</accession>
<keyword evidence="2" id="KW-1185">Reference proteome</keyword>
<dbReference type="GO" id="GO:0008081">
    <property type="term" value="F:phosphoric diester hydrolase activity"/>
    <property type="evidence" value="ECO:0007669"/>
    <property type="project" value="InterPro"/>
</dbReference>